<dbReference type="OrthoDB" id="3565018at2759"/>
<evidence type="ECO:0000313" key="3">
    <source>
        <dbReference type="Proteomes" id="UP000738349"/>
    </source>
</evidence>
<dbReference type="Pfam" id="PF24476">
    <property type="entry name" value="DUF7580"/>
    <property type="match status" value="1"/>
</dbReference>
<feature type="domain" description="DUF7580" evidence="1">
    <location>
        <begin position="212"/>
        <end position="565"/>
    </location>
</feature>
<dbReference type="AlphaFoldDB" id="A0A9P9DW54"/>
<dbReference type="InterPro" id="IPR056002">
    <property type="entry name" value="DUF7580"/>
</dbReference>
<dbReference type="EMBL" id="JAGMUV010000020">
    <property type="protein sequence ID" value="KAH7126102.1"/>
    <property type="molecule type" value="Genomic_DNA"/>
</dbReference>
<evidence type="ECO:0000259" key="1">
    <source>
        <dbReference type="Pfam" id="PF24476"/>
    </source>
</evidence>
<dbReference type="PANTHER" id="PTHR35186">
    <property type="entry name" value="ANK_REP_REGION DOMAIN-CONTAINING PROTEIN"/>
    <property type="match status" value="1"/>
</dbReference>
<proteinExistence type="predicted"/>
<reference evidence="2" key="1">
    <citation type="journal article" date="2021" name="Nat. Commun.">
        <title>Genetic determinants of endophytism in the Arabidopsis root mycobiome.</title>
        <authorList>
            <person name="Mesny F."/>
            <person name="Miyauchi S."/>
            <person name="Thiergart T."/>
            <person name="Pickel B."/>
            <person name="Atanasova L."/>
            <person name="Karlsson M."/>
            <person name="Huettel B."/>
            <person name="Barry K.W."/>
            <person name="Haridas S."/>
            <person name="Chen C."/>
            <person name="Bauer D."/>
            <person name="Andreopoulos W."/>
            <person name="Pangilinan J."/>
            <person name="LaButti K."/>
            <person name="Riley R."/>
            <person name="Lipzen A."/>
            <person name="Clum A."/>
            <person name="Drula E."/>
            <person name="Henrissat B."/>
            <person name="Kohler A."/>
            <person name="Grigoriev I.V."/>
            <person name="Martin F.M."/>
            <person name="Hacquard S."/>
        </authorList>
    </citation>
    <scope>NUCLEOTIDE SEQUENCE</scope>
    <source>
        <strain evidence="2">MPI-CAGE-AT-0147</strain>
    </source>
</reference>
<keyword evidence="3" id="KW-1185">Reference proteome</keyword>
<accession>A0A9P9DW54</accession>
<evidence type="ECO:0000313" key="2">
    <source>
        <dbReference type="EMBL" id="KAH7126102.1"/>
    </source>
</evidence>
<protein>
    <recommendedName>
        <fullName evidence="1">DUF7580 domain-containing protein</fullName>
    </recommendedName>
</protein>
<gene>
    <name evidence="2" type="ORF">EDB81DRAFT_810411</name>
</gene>
<organism evidence="2 3">
    <name type="scientific">Dactylonectria macrodidyma</name>
    <dbReference type="NCBI Taxonomy" id="307937"/>
    <lineage>
        <taxon>Eukaryota</taxon>
        <taxon>Fungi</taxon>
        <taxon>Dikarya</taxon>
        <taxon>Ascomycota</taxon>
        <taxon>Pezizomycotina</taxon>
        <taxon>Sordariomycetes</taxon>
        <taxon>Hypocreomycetidae</taxon>
        <taxon>Hypocreales</taxon>
        <taxon>Nectriaceae</taxon>
        <taxon>Dactylonectria</taxon>
    </lineage>
</organism>
<dbReference type="Proteomes" id="UP000738349">
    <property type="component" value="Unassembled WGS sequence"/>
</dbReference>
<dbReference type="PANTHER" id="PTHR35186:SF4">
    <property type="entry name" value="PRION-INHIBITION AND PROPAGATION HELO DOMAIN-CONTAINING PROTEIN"/>
    <property type="match status" value="1"/>
</dbReference>
<name>A0A9P9DW54_9HYPO</name>
<sequence length="598" mass="66788">MSGFEVAGIVLGSIPLVISGLEHYINGLGMLQNFRSYKRVLKSLILALQTEHVSIQNICEKLLVGIAPQTRIEEMIDDPFGDLWREEEILSKLRLRLWRSFKIFDERIRDMKEAIEELRSNLNIDPGGKLDLSPRLDYSYVEGELTGLQAEWTESMPVKKQIKRALFVLQKSNHEEILTRIRDGVSALQRVAIQDTELELDRKSRSQGRLNKLINEISSSIYHALKSTLTCKCSSLHDVGLRLAPPSRTITPADEDDEIIKELQFRIAISQMESTKPSSRQWNELRFQISEDQANEQTTQLSLKETSSAKKSVRFLTVSSATSTAIGSHPTQTSVMLQSAISSLSLSTDQSNTGPTQPRQIKDLCEAMRGMEKQKCGEQCGHIQDCITPKHHNYGVYVLESPGSGEEWTLVPLKGILQNPNLLYGERLRLAWVIACSALQMHGTPWISSVPKSDGIYLVQKYGAPQYRNVFILKHFPERGHGTSTSQSTKPSANPFLLSLGILLIELILGQSIENLQATRVPETGSGIPQHVLDYEVANSLLGRVMMAAGSRYCSAVERCLRCDIPGESAFGQYGIHGETFAGIVGPLEHDLYQTGWK</sequence>
<comment type="caution">
    <text evidence="2">The sequence shown here is derived from an EMBL/GenBank/DDBJ whole genome shotgun (WGS) entry which is preliminary data.</text>
</comment>